<proteinExistence type="predicted"/>
<sequence length="57" mass="6819">MAPRCPPLRCERYRHHTEGENSLPCVVPWRTSRHRDRRDAHNRRPDLKHVPEAAKLI</sequence>
<feature type="region of interest" description="Disordered" evidence="1">
    <location>
        <begin position="33"/>
        <end position="57"/>
    </location>
</feature>
<feature type="compositionally biased region" description="Basic and acidic residues" evidence="1">
    <location>
        <begin position="37"/>
        <end position="57"/>
    </location>
</feature>
<name>A0A5B7JJM3_PORTR</name>
<evidence type="ECO:0000256" key="1">
    <source>
        <dbReference type="SAM" id="MobiDB-lite"/>
    </source>
</evidence>
<organism evidence="2 3">
    <name type="scientific">Portunus trituberculatus</name>
    <name type="common">Swimming crab</name>
    <name type="synonym">Neptunus trituberculatus</name>
    <dbReference type="NCBI Taxonomy" id="210409"/>
    <lineage>
        <taxon>Eukaryota</taxon>
        <taxon>Metazoa</taxon>
        <taxon>Ecdysozoa</taxon>
        <taxon>Arthropoda</taxon>
        <taxon>Crustacea</taxon>
        <taxon>Multicrustacea</taxon>
        <taxon>Malacostraca</taxon>
        <taxon>Eumalacostraca</taxon>
        <taxon>Eucarida</taxon>
        <taxon>Decapoda</taxon>
        <taxon>Pleocyemata</taxon>
        <taxon>Brachyura</taxon>
        <taxon>Eubrachyura</taxon>
        <taxon>Portunoidea</taxon>
        <taxon>Portunidae</taxon>
        <taxon>Portuninae</taxon>
        <taxon>Portunus</taxon>
    </lineage>
</organism>
<accession>A0A5B7JJM3</accession>
<protein>
    <submittedName>
        <fullName evidence="2">Uncharacterized protein</fullName>
    </submittedName>
</protein>
<evidence type="ECO:0000313" key="2">
    <source>
        <dbReference type="EMBL" id="MPC98261.1"/>
    </source>
</evidence>
<reference evidence="2 3" key="1">
    <citation type="submission" date="2019-05" db="EMBL/GenBank/DDBJ databases">
        <title>Another draft genome of Portunus trituberculatus and its Hox gene families provides insights of decapod evolution.</title>
        <authorList>
            <person name="Jeong J.-H."/>
            <person name="Song I."/>
            <person name="Kim S."/>
            <person name="Choi T."/>
            <person name="Kim D."/>
            <person name="Ryu S."/>
            <person name="Kim W."/>
        </authorList>
    </citation>
    <scope>NUCLEOTIDE SEQUENCE [LARGE SCALE GENOMIC DNA]</scope>
    <source>
        <tissue evidence="2">Muscle</tissue>
    </source>
</reference>
<dbReference type="AlphaFoldDB" id="A0A5B7JJM3"/>
<keyword evidence="3" id="KW-1185">Reference proteome</keyword>
<gene>
    <name evidence="2" type="ORF">E2C01_093622</name>
</gene>
<dbReference type="Proteomes" id="UP000324222">
    <property type="component" value="Unassembled WGS sequence"/>
</dbReference>
<evidence type="ECO:0000313" key="3">
    <source>
        <dbReference type="Proteomes" id="UP000324222"/>
    </source>
</evidence>
<dbReference type="EMBL" id="VSRR010113326">
    <property type="protein sequence ID" value="MPC98261.1"/>
    <property type="molecule type" value="Genomic_DNA"/>
</dbReference>
<comment type="caution">
    <text evidence="2">The sequence shown here is derived from an EMBL/GenBank/DDBJ whole genome shotgun (WGS) entry which is preliminary data.</text>
</comment>